<dbReference type="InterPro" id="IPR049704">
    <property type="entry name" value="Aminotrans_3_PPA_site"/>
</dbReference>
<gene>
    <name evidence="7" type="ORF">SMC7_06205</name>
</gene>
<evidence type="ECO:0000256" key="3">
    <source>
        <dbReference type="ARBA" id="ARBA00022576"/>
    </source>
</evidence>
<dbReference type="InterPro" id="IPR050103">
    <property type="entry name" value="Class-III_PLP-dep_AT"/>
</dbReference>
<name>A0A398D0X6_9BACT</name>
<dbReference type="AlphaFoldDB" id="A0A398D0X6"/>
<keyword evidence="3 7" id="KW-0032">Aminotransferase</keyword>
<accession>A0A398D0X6</accession>
<sequence length="438" mass="47735">MGTFISLKTAIPGPKSIELAKREARVVAAPMCDALSPAWIAEGHGALVTDVDGNTFIDLTGGWGCMAVGHSHPRVIAAIKDQADHFLHTDFTSVPYEPYLTVCEKLARLAPGDFEKSVALFNNGAEAIENAVKISRHVTGRTGVVVFDRAFHGRTLLTMTMTHKAKPYKDGFGPFAPDVYRMPFVTPYHPSIRIDEWEKLLMTYVDPSTVACFVVEPVQGEGGFRVPTDGFLEMLREVSEKYGILLVVDEIQAGVGRTGKFFSIENWNVVPDIICSAKSLAAGMPLSAVIARKDIMDKLPGSSIGGTYVGNPVACRAASEVIDIIEDEHLLDRAVALGKLIRSHWDAWKEKYEIIGDVRGMGAMQALEFVKDRTTREPATQLNGQIIKESLHNGVLVAGSGIYGNCIRMLVSLEITDEQLEEAFAVMETAVARANASR</sequence>
<dbReference type="InterPro" id="IPR015424">
    <property type="entry name" value="PyrdxlP-dep_Trfase"/>
</dbReference>
<dbReference type="EMBL" id="QXIS01000033">
    <property type="protein sequence ID" value="RIE05787.1"/>
    <property type="molecule type" value="Genomic_DNA"/>
</dbReference>
<evidence type="ECO:0000256" key="4">
    <source>
        <dbReference type="ARBA" id="ARBA00022679"/>
    </source>
</evidence>
<dbReference type="GO" id="GO:0042802">
    <property type="term" value="F:identical protein binding"/>
    <property type="evidence" value="ECO:0007669"/>
    <property type="project" value="TreeGrafter"/>
</dbReference>
<dbReference type="InterPro" id="IPR015422">
    <property type="entry name" value="PyrdxlP-dep_Trfase_small"/>
</dbReference>
<dbReference type="PIRSF" id="PIRSF000521">
    <property type="entry name" value="Transaminase_4ab_Lys_Orn"/>
    <property type="match status" value="1"/>
</dbReference>
<dbReference type="Proteomes" id="UP000266328">
    <property type="component" value="Unassembled WGS sequence"/>
</dbReference>
<reference evidence="7 8" key="1">
    <citation type="submission" date="2018-09" db="EMBL/GenBank/DDBJ databases">
        <title>Discovery and Ecogenomic Context for Candidatus Cryosericales, a Global Caldiserica Order Active in Thawing Permafrost.</title>
        <authorList>
            <person name="Martinez M.A."/>
            <person name="Woodcroft B.J."/>
            <person name="Ignacio Espinoza J.C."/>
            <person name="Zayed A."/>
            <person name="Singleton C.M."/>
            <person name="Boyd J."/>
            <person name="Li Y.-F."/>
            <person name="Purvine S."/>
            <person name="Maughan H."/>
            <person name="Hodgkins S.B."/>
            <person name="Anderson D."/>
            <person name="Sederholm M."/>
            <person name="Temperton B."/>
            <person name="Saleska S.R."/>
            <person name="Tyson G.W."/>
            <person name="Rich V.I."/>
        </authorList>
    </citation>
    <scope>NUCLEOTIDE SEQUENCE [LARGE SCALE GENOMIC DNA]</scope>
    <source>
        <strain evidence="7 8">SMC7</strain>
    </source>
</reference>
<dbReference type="GO" id="GO:0008483">
    <property type="term" value="F:transaminase activity"/>
    <property type="evidence" value="ECO:0007669"/>
    <property type="project" value="UniProtKB-KW"/>
</dbReference>
<protein>
    <submittedName>
        <fullName evidence="7">Aspartate aminotransferase family protein</fullName>
    </submittedName>
</protein>
<comment type="similarity">
    <text evidence="2 6">Belongs to the class-III pyridoxal-phosphate-dependent aminotransferase family.</text>
</comment>
<organism evidence="7 8">
    <name type="scientific">Candidatus Cryosericum terrychapinii</name>
    <dbReference type="NCBI Taxonomy" id="2290919"/>
    <lineage>
        <taxon>Bacteria</taxon>
        <taxon>Pseudomonadati</taxon>
        <taxon>Caldisericota/Cryosericota group</taxon>
        <taxon>Candidatus Cryosericota</taxon>
        <taxon>Candidatus Cryosericia</taxon>
        <taxon>Candidatus Cryosericales</taxon>
        <taxon>Candidatus Cryosericaceae</taxon>
        <taxon>Candidatus Cryosericum</taxon>
    </lineage>
</organism>
<keyword evidence="4 7" id="KW-0808">Transferase</keyword>
<evidence type="ECO:0000313" key="8">
    <source>
        <dbReference type="Proteomes" id="UP000266328"/>
    </source>
</evidence>
<comment type="cofactor">
    <cofactor evidence="1">
        <name>pyridoxal 5'-phosphate</name>
        <dbReference type="ChEBI" id="CHEBI:597326"/>
    </cofactor>
</comment>
<evidence type="ECO:0000256" key="2">
    <source>
        <dbReference type="ARBA" id="ARBA00008954"/>
    </source>
</evidence>
<dbReference type="GO" id="GO:0030170">
    <property type="term" value="F:pyridoxal phosphate binding"/>
    <property type="evidence" value="ECO:0007669"/>
    <property type="project" value="InterPro"/>
</dbReference>
<evidence type="ECO:0000256" key="1">
    <source>
        <dbReference type="ARBA" id="ARBA00001933"/>
    </source>
</evidence>
<comment type="caution">
    <text evidence="7">The sequence shown here is derived from an EMBL/GenBank/DDBJ whole genome shotgun (WGS) entry which is preliminary data.</text>
</comment>
<evidence type="ECO:0000256" key="5">
    <source>
        <dbReference type="ARBA" id="ARBA00022898"/>
    </source>
</evidence>
<dbReference type="Gene3D" id="3.90.1150.10">
    <property type="entry name" value="Aspartate Aminotransferase, domain 1"/>
    <property type="match status" value="1"/>
</dbReference>
<evidence type="ECO:0000313" key="7">
    <source>
        <dbReference type="EMBL" id="RIE05787.1"/>
    </source>
</evidence>
<dbReference type="CDD" id="cd00610">
    <property type="entry name" value="OAT_like"/>
    <property type="match status" value="1"/>
</dbReference>
<dbReference type="Gene3D" id="3.40.640.10">
    <property type="entry name" value="Type I PLP-dependent aspartate aminotransferase-like (Major domain)"/>
    <property type="match status" value="1"/>
</dbReference>
<dbReference type="InterPro" id="IPR015421">
    <property type="entry name" value="PyrdxlP-dep_Trfase_major"/>
</dbReference>
<dbReference type="PROSITE" id="PS00600">
    <property type="entry name" value="AA_TRANSFER_CLASS_3"/>
    <property type="match status" value="1"/>
</dbReference>
<dbReference type="InterPro" id="IPR005814">
    <property type="entry name" value="Aminotrans_3"/>
</dbReference>
<dbReference type="OrthoDB" id="9807885at2"/>
<dbReference type="Pfam" id="PF00202">
    <property type="entry name" value="Aminotran_3"/>
    <property type="match status" value="1"/>
</dbReference>
<dbReference type="FunFam" id="3.40.640.10:FF:000013">
    <property type="entry name" value="4-aminobutyrate aminotransferase"/>
    <property type="match status" value="1"/>
</dbReference>
<dbReference type="PANTHER" id="PTHR11986">
    <property type="entry name" value="AMINOTRANSFERASE CLASS III"/>
    <property type="match status" value="1"/>
</dbReference>
<dbReference type="SUPFAM" id="SSF53383">
    <property type="entry name" value="PLP-dependent transferases"/>
    <property type="match status" value="1"/>
</dbReference>
<dbReference type="PANTHER" id="PTHR11986:SF58">
    <property type="entry name" value="LEUCINE_METHIONINE RACEMASE"/>
    <property type="match status" value="1"/>
</dbReference>
<proteinExistence type="inferred from homology"/>
<keyword evidence="8" id="KW-1185">Reference proteome</keyword>
<keyword evidence="5 6" id="KW-0663">Pyridoxal phosphate</keyword>
<evidence type="ECO:0000256" key="6">
    <source>
        <dbReference type="RuleBase" id="RU003560"/>
    </source>
</evidence>